<accession>A0A2S4V8I3</accession>
<reference evidence="2" key="2">
    <citation type="journal article" date="2018" name="BMC Genomics">
        <title>Genomic insights into host adaptation between the wheat stripe rust pathogen (Puccinia striiformis f. sp. tritici) and the barley stripe rust pathogen (Puccinia striiformis f. sp. hordei).</title>
        <authorList>
            <person name="Xia C."/>
            <person name="Wang M."/>
            <person name="Yin C."/>
            <person name="Cornejo O.E."/>
            <person name="Hulbert S.H."/>
            <person name="Chen X."/>
        </authorList>
    </citation>
    <scope>NUCLEOTIDE SEQUENCE [LARGE SCALE GENOMIC DNA]</scope>
    <source>
        <strain evidence="2">93TX-2</strain>
    </source>
</reference>
<dbReference type="EMBL" id="PKSM01000166">
    <property type="protein sequence ID" value="POW05794.1"/>
    <property type="molecule type" value="Genomic_DNA"/>
</dbReference>
<dbReference type="VEuPathDB" id="FungiDB:PSHT_10641"/>
<gene>
    <name evidence="1" type="ORF">PSHT_10641</name>
</gene>
<reference evidence="2" key="3">
    <citation type="journal article" date="2018" name="Mol. Plant Microbe Interact.">
        <title>Genome sequence resources for the wheat stripe rust pathogen (Puccinia striiformis f. sp. tritici) and the barley stripe rust pathogen (Puccinia striiformis f. sp. hordei).</title>
        <authorList>
            <person name="Xia C."/>
            <person name="Wang M."/>
            <person name="Yin C."/>
            <person name="Cornejo O.E."/>
            <person name="Hulbert S.H."/>
            <person name="Chen X."/>
        </authorList>
    </citation>
    <scope>NUCLEOTIDE SEQUENCE [LARGE SCALE GENOMIC DNA]</scope>
    <source>
        <strain evidence="2">93TX-2</strain>
    </source>
</reference>
<dbReference type="VEuPathDB" id="FungiDB:PSTT_05849"/>
<dbReference type="Proteomes" id="UP000238274">
    <property type="component" value="Unassembled WGS sequence"/>
</dbReference>
<dbReference type="AlphaFoldDB" id="A0A2S4V8I3"/>
<name>A0A2S4V8I3_9BASI</name>
<evidence type="ECO:0000313" key="1">
    <source>
        <dbReference type="EMBL" id="POW05794.1"/>
    </source>
</evidence>
<reference evidence="1 2" key="1">
    <citation type="submission" date="2017-12" db="EMBL/GenBank/DDBJ databases">
        <title>Gene loss provides genomic basis for host adaptation in cereal stripe rust fungi.</title>
        <authorList>
            <person name="Xia C."/>
        </authorList>
    </citation>
    <scope>NUCLEOTIDE SEQUENCE [LARGE SCALE GENOMIC DNA]</scope>
    <source>
        <strain evidence="1 2">93TX-2</strain>
    </source>
</reference>
<sequence>MNARRIDSYRHHIKEYLNSCQILFPHVDLAPNHHLSMHLADCLETVWSGQLEITFMREFCRAGNLRGLLNKSDFFPDTLKSAVTELKDLYEPIPFTSKYQINKSDNLSTQDTRKLVDYLNTGSTGTHWAMTSDWTRLSPSEKKKISPLASQKQSHQHFEHRGVTFSTWTSNCKNSIISVHESFSILCCFAQIVDIFTHIRINNMRNELLILG</sequence>
<organism evidence="1 2">
    <name type="scientific">Puccinia striiformis</name>
    <dbReference type="NCBI Taxonomy" id="27350"/>
    <lineage>
        <taxon>Eukaryota</taxon>
        <taxon>Fungi</taxon>
        <taxon>Dikarya</taxon>
        <taxon>Basidiomycota</taxon>
        <taxon>Pucciniomycotina</taxon>
        <taxon>Pucciniomycetes</taxon>
        <taxon>Pucciniales</taxon>
        <taxon>Pucciniaceae</taxon>
        <taxon>Puccinia</taxon>
    </lineage>
</organism>
<keyword evidence="2" id="KW-1185">Reference proteome</keyword>
<evidence type="ECO:0000313" key="2">
    <source>
        <dbReference type="Proteomes" id="UP000238274"/>
    </source>
</evidence>
<protein>
    <submittedName>
        <fullName evidence="1">Uncharacterized protein</fullName>
    </submittedName>
</protein>
<comment type="caution">
    <text evidence="1">The sequence shown here is derived from an EMBL/GenBank/DDBJ whole genome shotgun (WGS) entry which is preliminary data.</text>
</comment>
<proteinExistence type="predicted"/>